<evidence type="ECO:0000313" key="2">
    <source>
        <dbReference type="Proteomes" id="UP000024635"/>
    </source>
</evidence>
<accession>A0A016WGR3</accession>
<dbReference type="EMBL" id="JARK01000293">
    <property type="protein sequence ID" value="EYC38806.1"/>
    <property type="molecule type" value="Genomic_DNA"/>
</dbReference>
<comment type="caution">
    <text evidence="1">The sequence shown here is derived from an EMBL/GenBank/DDBJ whole genome shotgun (WGS) entry which is preliminary data.</text>
</comment>
<proteinExistence type="predicted"/>
<dbReference type="Proteomes" id="UP000024635">
    <property type="component" value="Unassembled WGS sequence"/>
</dbReference>
<evidence type="ECO:0008006" key="3">
    <source>
        <dbReference type="Google" id="ProtNLM"/>
    </source>
</evidence>
<gene>
    <name evidence="1" type="primary">Acey_s0693.g1586</name>
    <name evidence="1" type="ORF">Y032_0693g1586</name>
</gene>
<dbReference type="OrthoDB" id="5855143at2759"/>
<reference evidence="2" key="1">
    <citation type="journal article" date="2015" name="Nat. Genet.">
        <title>The genome and transcriptome of the zoonotic hookworm Ancylostoma ceylanicum identify infection-specific gene families.</title>
        <authorList>
            <person name="Schwarz E.M."/>
            <person name="Hu Y."/>
            <person name="Antoshechkin I."/>
            <person name="Miller M.M."/>
            <person name="Sternberg P.W."/>
            <person name="Aroian R.V."/>
        </authorList>
    </citation>
    <scope>NUCLEOTIDE SEQUENCE</scope>
    <source>
        <strain evidence="2">HY135</strain>
    </source>
</reference>
<organism evidence="1 2">
    <name type="scientific">Ancylostoma ceylanicum</name>
    <dbReference type="NCBI Taxonomy" id="53326"/>
    <lineage>
        <taxon>Eukaryota</taxon>
        <taxon>Metazoa</taxon>
        <taxon>Ecdysozoa</taxon>
        <taxon>Nematoda</taxon>
        <taxon>Chromadorea</taxon>
        <taxon>Rhabditida</taxon>
        <taxon>Rhabditina</taxon>
        <taxon>Rhabditomorpha</taxon>
        <taxon>Strongyloidea</taxon>
        <taxon>Ancylostomatidae</taxon>
        <taxon>Ancylostomatinae</taxon>
        <taxon>Ancylostoma</taxon>
    </lineage>
</organism>
<dbReference type="AlphaFoldDB" id="A0A016WGR3"/>
<keyword evidence="2" id="KW-1185">Reference proteome</keyword>
<evidence type="ECO:0000313" key="1">
    <source>
        <dbReference type="EMBL" id="EYC38806.1"/>
    </source>
</evidence>
<protein>
    <recommendedName>
        <fullName evidence="3">DDE Tnp4 domain-containing protein</fullName>
    </recommendedName>
</protein>
<name>A0A016WGR3_9BILA</name>
<sequence>MQRRVLEKHGLPGIVGAIDGSNVQIIGPSESEDSYVNRKAFYSIDMAAIFGAVARLLPRLSCLQGIAYER</sequence>